<evidence type="ECO:0000313" key="2">
    <source>
        <dbReference type="EMBL" id="KAF2850630.1"/>
    </source>
</evidence>
<dbReference type="Proteomes" id="UP000799423">
    <property type="component" value="Unassembled WGS sequence"/>
</dbReference>
<evidence type="ECO:0000256" key="1">
    <source>
        <dbReference type="SAM" id="Phobius"/>
    </source>
</evidence>
<protein>
    <submittedName>
        <fullName evidence="2">Uncharacterized protein</fullName>
    </submittedName>
</protein>
<keyword evidence="1" id="KW-0812">Transmembrane</keyword>
<feature type="transmembrane region" description="Helical" evidence="1">
    <location>
        <begin position="204"/>
        <end position="223"/>
    </location>
</feature>
<reference evidence="2" key="1">
    <citation type="submission" date="2020-01" db="EMBL/GenBank/DDBJ databases">
        <authorList>
            <consortium name="DOE Joint Genome Institute"/>
            <person name="Haridas S."/>
            <person name="Albert R."/>
            <person name="Binder M."/>
            <person name="Bloem J."/>
            <person name="Labutti K."/>
            <person name="Salamov A."/>
            <person name="Andreopoulos B."/>
            <person name="Baker S.E."/>
            <person name="Barry K."/>
            <person name="Bills G."/>
            <person name="Bluhm B.H."/>
            <person name="Cannon C."/>
            <person name="Castanera R."/>
            <person name="Culley D.E."/>
            <person name="Daum C."/>
            <person name="Ezra D."/>
            <person name="Gonzalez J.B."/>
            <person name="Henrissat B."/>
            <person name="Kuo A."/>
            <person name="Liang C."/>
            <person name="Lipzen A."/>
            <person name="Lutzoni F."/>
            <person name="Magnuson J."/>
            <person name="Mondo S."/>
            <person name="Nolan M."/>
            <person name="Ohm R."/>
            <person name="Pangilinan J."/>
            <person name="Park H.-J."/>
            <person name="Ramirez L."/>
            <person name="Alfaro M."/>
            <person name="Sun H."/>
            <person name="Tritt A."/>
            <person name="Yoshinaga Y."/>
            <person name="Zwiers L.-H."/>
            <person name="Turgeon B.G."/>
            <person name="Goodwin S.B."/>
            <person name="Spatafora J.W."/>
            <person name="Crous P.W."/>
            <person name="Grigoriev I.V."/>
        </authorList>
    </citation>
    <scope>NUCLEOTIDE SEQUENCE</scope>
    <source>
        <strain evidence="2">IPT5</strain>
    </source>
</reference>
<feature type="transmembrane region" description="Helical" evidence="1">
    <location>
        <begin position="43"/>
        <end position="62"/>
    </location>
</feature>
<proteinExistence type="predicted"/>
<keyword evidence="1" id="KW-1133">Transmembrane helix</keyword>
<accession>A0A6A7B5D8</accession>
<dbReference type="OrthoDB" id="3812164at2759"/>
<sequence length="265" mass="30281">MRSLRLKVRTDCVISGSQPMRLTGPPNPSIYRPFVLHRLPSNMNFLVIASIPFGFSSLYLLVELYIRYIDSRRQRVPWLSHCQYIMINFGFWLFCVTLSAVAMEMRLEAVSVLSYQLGWMQAAVLKVGVTQTWRPFADDPQIYHLRRLLFETLQWPRPYGVLGLTSTACLQCVGAGLCIWDAAPGLTPHWVKCALVPTLHIGWGFHYIILLLWVVWICSVEGTKSEHIRKWRISSLLITPLFISALAGAIPLSLWYPPKTTFLVS</sequence>
<evidence type="ECO:0000313" key="3">
    <source>
        <dbReference type="Proteomes" id="UP000799423"/>
    </source>
</evidence>
<dbReference type="AlphaFoldDB" id="A0A6A7B5D8"/>
<organism evidence="2 3">
    <name type="scientific">Plenodomus tracheiphilus IPT5</name>
    <dbReference type="NCBI Taxonomy" id="1408161"/>
    <lineage>
        <taxon>Eukaryota</taxon>
        <taxon>Fungi</taxon>
        <taxon>Dikarya</taxon>
        <taxon>Ascomycota</taxon>
        <taxon>Pezizomycotina</taxon>
        <taxon>Dothideomycetes</taxon>
        <taxon>Pleosporomycetidae</taxon>
        <taxon>Pleosporales</taxon>
        <taxon>Pleosporineae</taxon>
        <taxon>Leptosphaeriaceae</taxon>
        <taxon>Plenodomus</taxon>
    </lineage>
</organism>
<dbReference type="EMBL" id="MU006305">
    <property type="protein sequence ID" value="KAF2850630.1"/>
    <property type="molecule type" value="Genomic_DNA"/>
</dbReference>
<gene>
    <name evidence="2" type="ORF">T440DRAFT_79966</name>
</gene>
<keyword evidence="1" id="KW-0472">Membrane</keyword>
<keyword evidence="3" id="KW-1185">Reference proteome</keyword>
<feature type="transmembrane region" description="Helical" evidence="1">
    <location>
        <begin position="83"/>
        <end position="103"/>
    </location>
</feature>
<feature type="transmembrane region" description="Helical" evidence="1">
    <location>
        <begin position="235"/>
        <end position="256"/>
    </location>
</feature>
<name>A0A6A7B5D8_9PLEO</name>